<dbReference type="Pfam" id="PF10651">
    <property type="entry name" value="BppU_N"/>
    <property type="match status" value="1"/>
</dbReference>
<evidence type="ECO:0000313" key="2">
    <source>
        <dbReference type="EMBL" id="DAD94315.1"/>
    </source>
</evidence>
<dbReference type="InterPro" id="IPR018913">
    <property type="entry name" value="BppU_N"/>
</dbReference>
<evidence type="ECO:0000259" key="1">
    <source>
        <dbReference type="Pfam" id="PF10651"/>
    </source>
</evidence>
<dbReference type="EMBL" id="BK015176">
    <property type="protein sequence ID" value="DAD94315.1"/>
    <property type="molecule type" value="Genomic_DNA"/>
</dbReference>
<accession>A0A8S5NJQ5</accession>
<feature type="domain" description="BppU N-terminal" evidence="1">
    <location>
        <begin position="15"/>
        <end position="141"/>
    </location>
</feature>
<sequence length="451" mass="50208">MAKINETQYIILDVMNHVAVGTIYAKQGDINRIVKFKIVNAGKPVDISKLDAVINIKKPDKTVIISNLDKDKRNNLLVFSFGKNATVKPGEIEYDILLTEQGTAISTVTGKMIVAKKVIQDGDIKSSNEFNTLVDALEKVTHIPEIADDNISENTTWSSNQIVKCIKDGGFGNIDDELSSESENPVKNKAIYEKIYQYFLDNAVYPINLIVKDFYKDGIAKQGLLSTRTCDGFNYATGEKVLNTDNNYDDSISCVVLNADAGAIELKSDLEYPFVVMSDEDEIIHVEHNEHAVKGNIVTMTYCIPYNAKYIYFNYYKDEINDIFPTFGKGGTCMVRCKASGLPMITYWDKDYYEEHGAVDVGDLSQQVEKCNTDIETLKKSVSDGKDLLADAITEKGIQTASDDTFKLMAEKIKQIQSVGYGMYGKVDTTIASNGTVRYIYGTCTIEQEGE</sequence>
<protein>
    <submittedName>
        <fullName evidence="2">BppU domain protein</fullName>
    </submittedName>
</protein>
<dbReference type="Gene3D" id="2.60.40.3350">
    <property type="match status" value="1"/>
</dbReference>
<reference evidence="2" key="1">
    <citation type="journal article" date="2021" name="Proc. Natl. Acad. Sci. U.S.A.">
        <title>A Catalog of Tens of Thousands of Viruses from Human Metagenomes Reveals Hidden Associations with Chronic Diseases.</title>
        <authorList>
            <person name="Tisza M.J."/>
            <person name="Buck C.B."/>
        </authorList>
    </citation>
    <scope>NUCLEOTIDE SEQUENCE</scope>
    <source>
        <strain evidence="2">CttFh17</strain>
    </source>
</reference>
<organism evidence="2">
    <name type="scientific">Siphoviridae sp. cttFh17</name>
    <dbReference type="NCBI Taxonomy" id="2826491"/>
    <lineage>
        <taxon>Viruses</taxon>
        <taxon>Duplodnaviria</taxon>
        <taxon>Heunggongvirae</taxon>
        <taxon>Uroviricota</taxon>
        <taxon>Caudoviricetes</taxon>
    </lineage>
</organism>
<name>A0A8S5NJQ5_9CAUD</name>
<proteinExistence type="predicted"/>